<evidence type="ECO:0000313" key="3">
    <source>
        <dbReference type="Proteomes" id="UP000321353"/>
    </source>
</evidence>
<gene>
    <name evidence="2" type="ORF">Mal15_04400</name>
</gene>
<dbReference type="AlphaFoldDB" id="A0A5B9M5T4"/>
<evidence type="ECO:0000313" key="2">
    <source>
        <dbReference type="EMBL" id="QEF96412.1"/>
    </source>
</evidence>
<evidence type="ECO:0000256" key="1">
    <source>
        <dbReference type="SAM" id="MobiDB-lite"/>
    </source>
</evidence>
<organism evidence="2 3">
    <name type="scientific">Stieleria maiorica</name>
    <dbReference type="NCBI Taxonomy" id="2795974"/>
    <lineage>
        <taxon>Bacteria</taxon>
        <taxon>Pseudomonadati</taxon>
        <taxon>Planctomycetota</taxon>
        <taxon>Planctomycetia</taxon>
        <taxon>Pirellulales</taxon>
        <taxon>Pirellulaceae</taxon>
        <taxon>Stieleria</taxon>
    </lineage>
</organism>
<feature type="region of interest" description="Disordered" evidence="1">
    <location>
        <begin position="71"/>
        <end position="105"/>
    </location>
</feature>
<dbReference type="EMBL" id="CP036264">
    <property type="protein sequence ID" value="QEF96412.1"/>
    <property type="molecule type" value="Genomic_DNA"/>
</dbReference>
<dbReference type="Proteomes" id="UP000321353">
    <property type="component" value="Chromosome"/>
</dbReference>
<sequence>MRESRQWRLRAMNRLSRLCGFPTFGQCDFGIAAHQNPPKSSRATRPAWDQAPILSRRLANQKNPLHVIEQRGLASSKESRKYGDGQFGCGGHESGRTLTRRRLVA</sequence>
<reference evidence="2 3" key="1">
    <citation type="submission" date="2019-02" db="EMBL/GenBank/DDBJ databases">
        <title>Planctomycetal bacteria perform biofilm scaping via a novel small molecule.</title>
        <authorList>
            <person name="Jeske O."/>
            <person name="Boedeker C."/>
            <person name="Wiegand S."/>
            <person name="Breitling P."/>
            <person name="Kallscheuer N."/>
            <person name="Jogler M."/>
            <person name="Rohde M."/>
            <person name="Petersen J."/>
            <person name="Medema M.H."/>
            <person name="Surup F."/>
            <person name="Jogler C."/>
        </authorList>
    </citation>
    <scope>NUCLEOTIDE SEQUENCE [LARGE SCALE GENOMIC DNA]</scope>
    <source>
        <strain evidence="2 3">Mal15</strain>
    </source>
</reference>
<proteinExistence type="predicted"/>
<accession>A0A5B9M5T4</accession>
<dbReference type="KEGG" id="smam:Mal15_04400"/>
<name>A0A5B9M5T4_9BACT</name>
<keyword evidence="3" id="KW-1185">Reference proteome</keyword>
<protein>
    <submittedName>
        <fullName evidence="2">Uncharacterized protein</fullName>
    </submittedName>
</protein>